<dbReference type="GO" id="GO:0008276">
    <property type="term" value="F:protein methyltransferase activity"/>
    <property type="evidence" value="ECO:0007669"/>
    <property type="project" value="UniProtKB-ARBA"/>
</dbReference>
<evidence type="ECO:0000313" key="18">
    <source>
        <dbReference type="EnsemblMetazoa" id="XP_031781213"/>
    </source>
</evidence>
<keyword evidence="19" id="KW-1185">Reference proteome</keyword>
<evidence type="ECO:0000256" key="15">
    <source>
        <dbReference type="PROSITE-ProRule" id="PRU00134"/>
    </source>
</evidence>
<evidence type="ECO:0000256" key="4">
    <source>
        <dbReference type="ARBA" id="ARBA00022603"/>
    </source>
</evidence>
<dbReference type="CDD" id="cd10536">
    <property type="entry name" value="SET_SMYD4"/>
    <property type="match status" value="1"/>
</dbReference>
<organism evidence="18 19">
    <name type="scientific">Nasonia vitripennis</name>
    <name type="common">Parasitic wasp</name>
    <dbReference type="NCBI Taxonomy" id="7425"/>
    <lineage>
        <taxon>Eukaryota</taxon>
        <taxon>Metazoa</taxon>
        <taxon>Ecdysozoa</taxon>
        <taxon>Arthropoda</taxon>
        <taxon>Hexapoda</taxon>
        <taxon>Insecta</taxon>
        <taxon>Pterygota</taxon>
        <taxon>Neoptera</taxon>
        <taxon>Endopterygota</taxon>
        <taxon>Hymenoptera</taxon>
        <taxon>Apocrita</taxon>
        <taxon>Proctotrupomorpha</taxon>
        <taxon>Chalcidoidea</taxon>
        <taxon>Pteromalidae</taxon>
        <taxon>Pteromalinae</taxon>
        <taxon>Nasonia</taxon>
    </lineage>
</organism>
<dbReference type="RefSeq" id="XP_032457511.1">
    <property type="nucleotide sequence ID" value="XM_032601620.1"/>
</dbReference>
<dbReference type="EnsemblMetazoa" id="XM_032601620">
    <property type="protein sequence ID" value="XP_032457511"/>
    <property type="gene ID" value="LOC100115042"/>
</dbReference>
<dbReference type="GO" id="GO:0005737">
    <property type="term" value="C:cytoplasm"/>
    <property type="evidence" value="ECO:0007669"/>
    <property type="project" value="UniProtKB-SubCell"/>
</dbReference>
<evidence type="ECO:0000256" key="12">
    <source>
        <dbReference type="ARBA" id="ARBA00093423"/>
    </source>
</evidence>
<evidence type="ECO:0000256" key="11">
    <source>
        <dbReference type="ARBA" id="ARBA00048985"/>
    </source>
</evidence>
<keyword evidence="8 15" id="KW-0863">Zinc-finger</keyword>
<evidence type="ECO:0000259" key="17">
    <source>
        <dbReference type="PROSITE" id="PS50865"/>
    </source>
</evidence>
<dbReference type="InterPro" id="IPR001214">
    <property type="entry name" value="SET_dom"/>
</dbReference>
<evidence type="ECO:0000256" key="2">
    <source>
        <dbReference type="ARBA" id="ARBA00004496"/>
    </source>
</evidence>
<dbReference type="InterPro" id="IPR044421">
    <property type="entry name" value="SMYD4_SET"/>
</dbReference>
<proteinExistence type="predicted"/>
<evidence type="ECO:0000256" key="14">
    <source>
        <dbReference type="ARBA" id="ARBA00093680"/>
    </source>
</evidence>
<dbReference type="RefSeq" id="XP_016842057.1">
    <property type="nucleotide sequence ID" value="XM_016986568.3"/>
</dbReference>
<sequence>MDDVRNLLLAKMKATGKSNEMTFKFKIMTTDESRVAIALNIMEVFQILPQNKCKFKDSQTSINLRHEANRIFISNKNNVDKLLTSWELYSKAIAIAPNTSQELSLAYANRSAVLFCFKKFEECIGDINHALELNYPTHLKGKLLFRKIECLYFLSNVIDIKSTIKEAKCWLEDINLSINEKNKLEEKLQIMESKGALLIPLFKNENKKETIFPNIVYNKLIPCASDALDVKYSDKFGRHIITTRKINAGDILIIEKPYATMLIPEKAYTHCSQCLNVYWALIPCEFCIHAMYCSKRCKNEAWKQYHDIECAAAGYLLELDFNKCALFSMRLSILALRELGSVNNLRSNLEQINNCSHKDAISEEIFQSNKYHSLFTLVTNTGKRSISDLFERALNAAFILYYLCTNTTLFGKKFESEISQISTNKDATYVGGLILRNMQIIPSNIHSYEEECRINTIDIGVSAQPFCSLINHSCDPNVSRCSTGNGMLIYALVPIEPGSQIFDNYGSHYAVMNKFEREVKLKQYYFKCECRACKEDWPTYENLLPFDKLITNKKIKEEIETTLQNFNAYVEYAKAGDIESKHYLLEDLSKITSILIKNVPMPCCTVNNVIETLKRLFSLTYGNKFEIPPIN</sequence>
<comment type="subcellular location">
    <subcellularLocation>
        <location evidence="2">Cytoplasm</location>
    </subcellularLocation>
    <subcellularLocation>
        <location evidence="1">Nucleus</location>
    </subcellularLocation>
</comment>
<dbReference type="PANTHER" id="PTHR46165">
    <property type="entry name" value="SET AND MYND DOMAIN-CONTAINING PROTEIN 4"/>
    <property type="match status" value="1"/>
</dbReference>
<dbReference type="GO" id="GO:0032259">
    <property type="term" value="P:methylation"/>
    <property type="evidence" value="ECO:0007669"/>
    <property type="project" value="UniProtKB-KW"/>
</dbReference>
<accession>A0A7M7Q3C0</accession>
<dbReference type="Pfam" id="PF00856">
    <property type="entry name" value="SET"/>
    <property type="match status" value="1"/>
</dbReference>
<protein>
    <recommendedName>
        <fullName evidence="13">Protein-lysine N-methyltransferase SMYD4</fullName>
    </recommendedName>
    <alternativeName>
        <fullName evidence="14">SET and MYND domain-containing protein 4</fullName>
    </alternativeName>
</protein>
<keyword evidence="7" id="KW-0479">Metal-binding</keyword>
<dbReference type="InterPro" id="IPR046341">
    <property type="entry name" value="SET_dom_sf"/>
</dbReference>
<evidence type="ECO:0000256" key="9">
    <source>
        <dbReference type="ARBA" id="ARBA00022833"/>
    </source>
</evidence>
<dbReference type="Proteomes" id="UP000002358">
    <property type="component" value="Unassembled WGS sequence"/>
</dbReference>
<dbReference type="InterPro" id="IPR002893">
    <property type="entry name" value="Znf_MYND"/>
</dbReference>
<dbReference type="Gene3D" id="1.10.220.160">
    <property type="match status" value="1"/>
</dbReference>
<dbReference type="RefSeq" id="XP_031781213.1">
    <property type="nucleotide sequence ID" value="XM_031925353.1"/>
</dbReference>
<dbReference type="GO" id="GO:0008170">
    <property type="term" value="F:N-methyltransferase activity"/>
    <property type="evidence" value="ECO:0007669"/>
    <property type="project" value="UniProtKB-ARBA"/>
</dbReference>
<evidence type="ECO:0000256" key="6">
    <source>
        <dbReference type="ARBA" id="ARBA00022691"/>
    </source>
</evidence>
<dbReference type="PROSITE" id="PS50280">
    <property type="entry name" value="SET"/>
    <property type="match status" value="1"/>
</dbReference>
<dbReference type="AlphaFoldDB" id="A0A7M7Q3C0"/>
<dbReference type="SUPFAM" id="SSF82199">
    <property type="entry name" value="SET domain"/>
    <property type="match status" value="1"/>
</dbReference>
<dbReference type="Gene3D" id="2.170.270.10">
    <property type="entry name" value="SET domain"/>
    <property type="match status" value="1"/>
</dbReference>
<keyword evidence="6" id="KW-0949">S-adenosyl-L-methionine</keyword>
<reference evidence="18" key="1">
    <citation type="submission" date="2021-01" db="UniProtKB">
        <authorList>
            <consortium name="EnsemblMetazoa"/>
        </authorList>
    </citation>
    <scope>IDENTIFICATION</scope>
</reference>
<feature type="domain" description="SET" evidence="16">
    <location>
        <begin position="226"/>
        <end position="506"/>
    </location>
</feature>
<dbReference type="Gene3D" id="1.25.40.10">
    <property type="entry name" value="Tetratricopeptide repeat domain"/>
    <property type="match status" value="1"/>
</dbReference>
<evidence type="ECO:0000313" key="19">
    <source>
        <dbReference type="Proteomes" id="UP000002358"/>
    </source>
</evidence>
<dbReference type="GO" id="GO:0042826">
    <property type="term" value="F:histone deacetylase binding"/>
    <property type="evidence" value="ECO:0007669"/>
    <property type="project" value="TreeGrafter"/>
</dbReference>
<dbReference type="EnsemblMetazoa" id="XM_016986568">
    <property type="protein sequence ID" value="XP_016842057"/>
    <property type="gene ID" value="LOC100115042"/>
</dbReference>
<comment type="function">
    <text evidence="12">Protein-lysine N-methyltransferase. Monomethylates PRMT5, modulating its transcriptional activity. May also act as a histone methyltransferase. Plays a critical role in cardiac development. Acts as a key epigenetic regulator of gene expression during cardiac development via its dual activities as a methyltransferase and negative regulator of HDAC1.</text>
</comment>
<evidence type="ECO:0000256" key="7">
    <source>
        <dbReference type="ARBA" id="ARBA00022723"/>
    </source>
</evidence>
<evidence type="ECO:0000256" key="8">
    <source>
        <dbReference type="ARBA" id="ARBA00022771"/>
    </source>
</evidence>
<keyword evidence="10" id="KW-0539">Nucleus</keyword>
<dbReference type="InParanoid" id="A0A7M7Q3C0"/>
<keyword evidence="5" id="KW-0808">Transferase</keyword>
<dbReference type="GO" id="GO:0008757">
    <property type="term" value="F:S-adenosylmethionine-dependent methyltransferase activity"/>
    <property type="evidence" value="ECO:0007669"/>
    <property type="project" value="UniProtKB-ARBA"/>
</dbReference>
<dbReference type="EnsemblMetazoa" id="XM_031925354">
    <property type="protein sequence ID" value="XP_031781214"/>
    <property type="gene ID" value="LOC100115042"/>
</dbReference>
<dbReference type="Pfam" id="PF01753">
    <property type="entry name" value="zf-MYND"/>
    <property type="match status" value="1"/>
</dbReference>
<dbReference type="OrthoDB" id="7770870at2759"/>
<dbReference type="SUPFAM" id="SSF48452">
    <property type="entry name" value="TPR-like"/>
    <property type="match status" value="1"/>
</dbReference>
<dbReference type="GO" id="GO:0008270">
    <property type="term" value="F:zinc ion binding"/>
    <property type="evidence" value="ECO:0007669"/>
    <property type="project" value="UniProtKB-KW"/>
</dbReference>
<evidence type="ECO:0000256" key="13">
    <source>
        <dbReference type="ARBA" id="ARBA00093635"/>
    </source>
</evidence>
<dbReference type="GeneID" id="100115042"/>
<keyword evidence="4" id="KW-0489">Methyltransferase</keyword>
<feature type="domain" description="MYND-type" evidence="17">
    <location>
        <begin position="271"/>
        <end position="310"/>
    </location>
</feature>
<evidence type="ECO:0000256" key="10">
    <source>
        <dbReference type="ARBA" id="ARBA00023242"/>
    </source>
</evidence>
<dbReference type="KEGG" id="nvi:100115042"/>
<evidence type="ECO:0000256" key="5">
    <source>
        <dbReference type="ARBA" id="ARBA00022679"/>
    </source>
</evidence>
<dbReference type="SUPFAM" id="SSF144232">
    <property type="entry name" value="HIT/MYND zinc finger-like"/>
    <property type="match status" value="1"/>
</dbReference>
<comment type="catalytic activity">
    <reaction evidence="11">
        <text>L-lysyl-[protein] + S-adenosyl-L-methionine = N(6)-methyl-L-lysyl-[protein] + S-adenosyl-L-homocysteine + H(+)</text>
        <dbReference type="Rhea" id="RHEA:51736"/>
        <dbReference type="Rhea" id="RHEA-COMP:9752"/>
        <dbReference type="Rhea" id="RHEA-COMP:13053"/>
        <dbReference type="ChEBI" id="CHEBI:15378"/>
        <dbReference type="ChEBI" id="CHEBI:29969"/>
        <dbReference type="ChEBI" id="CHEBI:57856"/>
        <dbReference type="ChEBI" id="CHEBI:59789"/>
        <dbReference type="ChEBI" id="CHEBI:61929"/>
    </reaction>
</comment>
<evidence type="ECO:0000259" key="16">
    <source>
        <dbReference type="PROSITE" id="PS50280"/>
    </source>
</evidence>
<name>A0A7M7Q3C0_NASVI</name>
<dbReference type="GO" id="GO:0005634">
    <property type="term" value="C:nucleus"/>
    <property type="evidence" value="ECO:0007669"/>
    <property type="project" value="UniProtKB-SubCell"/>
</dbReference>
<keyword evidence="9" id="KW-0862">Zinc</keyword>
<dbReference type="RefSeq" id="XP_031781214.1">
    <property type="nucleotide sequence ID" value="XM_031925354.1"/>
</dbReference>
<evidence type="ECO:0000256" key="3">
    <source>
        <dbReference type="ARBA" id="ARBA00022490"/>
    </source>
</evidence>
<evidence type="ECO:0000256" key="1">
    <source>
        <dbReference type="ARBA" id="ARBA00004123"/>
    </source>
</evidence>
<dbReference type="InterPro" id="IPR011990">
    <property type="entry name" value="TPR-like_helical_dom_sf"/>
</dbReference>
<dbReference type="PROSITE" id="PS50865">
    <property type="entry name" value="ZF_MYND_2"/>
    <property type="match status" value="1"/>
</dbReference>
<dbReference type="Gene3D" id="6.10.140.2220">
    <property type="match status" value="1"/>
</dbReference>
<dbReference type="FunCoup" id="A0A7M7Q3C0">
    <property type="interactions" value="1370"/>
</dbReference>
<dbReference type="SMR" id="A0A7M7Q3C0"/>
<dbReference type="InterPro" id="IPR052097">
    <property type="entry name" value="SET-MYND_domain_protein"/>
</dbReference>
<keyword evidence="3" id="KW-0963">Cytoplasm</keyword>
<dbReference type="EnsemblMetazoa" id="XM_031925353">
    <property type="protein sequence ID" value="XP_031781213"/>
    <property type="gene ID" value="LOC100115042"/>
</dbReference>
<dbReference type="PANTHER" id="PTHR46165:SF2">
    <property type="entry name" value="SET AND MYND DOMAIN-CONTAINING PROTEIN 4"/>
    <property type="match status" value="1"/>
</dbReference>